<accession>A0AAV4R0E2</accession>
<keyword evidence="3" id="KW-1185">Reference proteome</keyword>
<sequence length="177" mass="20337">MEFLVMCVGPFQNRAIMEVMILSCCKTHVKLVWSYAVDPSNILANCKKSSQDSHSPSYRPVSASRERNESISTQPRLSPVMFRQHENFKELLQILRPNCSIDRTALFDYTLKMRKQVESKGAVVHLWLHPVYLVLIGSSQSHQKKRTAAHDLCSEMRSLHSEIQDTDIMLINVENHP</sequence>
<gene>
    <name evidence="2" type="ORF">CEXT_720871</name>
</gene>
<reference evidence="2 3" key="1">
    <citation type="submission" date="2021-06" db="EMBL/GenBank/DDBJ databases">
        <title>Caerostris extrusa draft genome.</title>
        <authorList>
            <person name="Kono N."/>
            <person name="Arakawa K."/>
        </authorList>
    </citation>
    <scope>NUCLEOTIDE SEQUENCE [LARGE SCALE GENOMIC DNA]</scope>
</reference>
<evidence type="ECO:0000313" key="2">
    <source>
        <dbReference type="EMBL" id="GIY14536.1"/>
    </source>
</evidence>
<organism evidence="2 3">
    <name type="scientific">Caerostris extrusa</name>
    <name type="common">Bark spider</name>
    <name type="synonym">Caerostris bankana</name>
    <dbReference type="NCBI Taxonomy" id="172846"/>
    <lineage>
        <taxon>Eukaryota</taxon>
        <taxon>Metazoa</taxon>
        <taxon>Ecdysozoa</taxon>
        <taxon>Arthropoda</taxon>
        <taxon>Chelicerata</taxon>
        <taxon>Arachnida</taxon>
        <taxon>Araneae</taxon>
        <taxon>Araneomorphae</taxon>
        <taxon>Entelegynae</taxon>
        <taxon>Araneoidea</taxon>
        <taxon>Araneidae</taxon>
        <taxon>Caerostris</taxon>
    </lineage>
</organism>
<comment type="caution">
    <text evidence="2">The sequence shown here is derived from an EMBL/GenBank/DDBJ whole genome shotgun (WGS) entry which is preliminary data.</text>
</comment>
<dbReference type="AlphaFoldDB" id="A0AAV4R0E2"/>
<proteinExistence type="predicted"/>
<evidence type="ECO:0000256" key="1">
    <source>
        <dbReference type="SAM" id="MobiDB-lite"/>
    </source>
</evidence>
<protein>
    <submittedName>
        <fullName evidence="2">Uncharacterized protein</fullName>
    </submittedName>
</protein>
<name>A0AAV4R0E2_CAEEX</name>
<evidence type="ECO:0000313" key="3">
    <source>
        <dbReference type="Proteomes" id="UP001054945"/>
    </source>
</evidence>
<dbReference type="EMBL" id="BPLR01007099">
    <property type="protein sequence ID" value="GIY14536.1"/>
    <property type="molecule type" value="Genomic_DNA"/>
</dbReference>
<dbReference type="Proteomes" id="UP001054945">
    <property type="component" value="Unassembled WGS sequence"/>
</dbReference>
<feature type="region of interest" description="Disordered" evidence="1">
    <location>
        <begin position="47"/>
        <end position="72"/>
    </location>
</feature>